<dbReference type="Proteomes" id="UP001141327">
    <property type="component" value="Unassembled WGS sequence"/>
</dbReference>
<comment type="caution">
    <text evidence="1">The sequence shown here is derived from an EMBL/GenBank/DDBJ whole genome shotgun (WGS) entry which is preliminary data.</text>
</comment>
<accession>A0ABQ8UAI2</accession>
<reference evidence="1" key="1">
    <citation type="journal article" date="2022" name="bioRxiv">
        <title>Genomics of Preaxostyla Flagellates Illuminates Evolutionary Transitions and the Path Towards Mitochondrial Loss.</title>
        <authorList>
            <person name="Novak L.V.F."/>
            <person name="Treitli S.C."/>
            <person name="Pyrih J."/>
            <person name="Halakuc P."/>
            <person name="Pipaliya S.V."/>
            <person name="Vacek V."/>
            <person name="Brzon O."/>
            <person name="Soukal P."/>
            <person name="Eme L."/>
            <person name="Dacks J.B."/>
            <person name="Karnkowska A."/>
            <person name="Elias M."/>
            <person name="Hampl V."/>
        </authorList>
    </citation>
    <scope>NUCLEOTIDE SEQUENCE</scope>
    <source>
        <strain evidence="1">RCP-MX</strain>
    </source>
</reference>
<evidence type="ECO:0000313" key="2">
    <source>
        <dbReference type="Proteomes" id="UP001141327"/>
    </source>
</evidence>
<organism evidence="1 2">
    <name type="scientific">Paratrimastix pyriformis</name>
    <dbReference type="NCBI Taxonomy" id="342808"/>
    <lineage>
        <taxon>Eukaryota</taxon>
        <taxon>Metamonada</taxon>
        <taxon>Preaxostyla</taxon>
        <taxon>Paratrimastigidae</taxon>
        <taxon>Paratrimastix</taxon>
    </lineage>
</organism>
<dbReference type="SUPFAM" id="SSF52047">
    <property type="entry name" value="RNI-like"/>
    <property type="match status" value="1"/>
</dbReference>
<dbReference type="PANTHER" id="PTHR13318:SF95">
    <property type="entry name" value="F-BOX PROTEIN YLR352W"/>
    <property type="match status" value="1"/>
</dbReference>
<dbReference type="EMBL" id="JAPMOS010000094">
    <property type="protein sequence ID" value="KAJ4455753.1"/>
    <property type="molecule type" value="Genomic_DNA"/>
</dbReference>
<name>A0ABQ8UAI2_9EUKA</name>
<sequence>MGGRKKSHYVPPPPPPFDTFLTGLPSDIVPFLMKTSDCPTITYIQLLGLSHGIRSAIRGLACELAFEKKSDERAPIPLVPLEALTALIGPCKKLANLSLVNQQIGVFAYGSVTACAAWIDEAFAGHQSLVRLRAPMCPFVMAFLSSQHHSSDLEELRLDDGTTLVTAALLTALGKSCPRLRKLHLPNSSITDRLNFAAALGPLKRTLEGICFPSNGAVSHLRNLFPKLKVLSLLRPTADLSAVVPHLTHLTLGEGEGTEQHLESLVLSRCPSVDLSRVLLPNHSLRVLVLHQCLDEAQLRTDVLPALGQIARLEFSTQTPFLLPLRLACSHLRSLDLKRLILSAQSGLTVDCPGLEELVLPTFENAQTPYALSLIGCPRLRRLEGPQIGEEPVAAVTAWTEAMLWRMSGTWSPRELTELWVSSSKTLEKLQCNTSTLTRLGVHLVGPGFFPSSSFAVLMLPESLHRLDATLHKIPILTLAAKGLRVACLSSADGAPEEIHLTFHHCPALSVLSLRAPSVCFRIEDGFGLPPLQLRSLVIDGCWKDRSESVTSCLAEHGARLRHLRLPYPTPETWPRLVAALTALPQLASLELVLGDTADQADIGLACPHLRRLTLEAPRSVAGWLRMVILDCPRLEELRVLCDIDQLDVVGRDRQTMLYIGASNADIQRRLAARFPGARVEQAVRP</sequence>
<evidence type="ECO:0000313" key="1">
    <source>
        <dbReference type="EMBL" id="KAJ4455753.1"/>
    </source>
</evidence>
<dbReference type="Gene3D" id="3.80.10.10">
    <property type="entry name" value="Ribonuclease Inhibitor"/>
    <property type="match status" value="2"/>
</dbReference>
<dbReference type="InterPro" id="IPR032675">
    <property type="entry name" value="LRR_dom_sf"/>
</dbReference>
<dbReference type="PANTHER" id="PTHR13318">
    <property type="entry name" value="PARTNER OF PAIRED, ISOFORM B-RELATED"/>
    <property type="match status" value="1"/>
</dbReference>
<gene>
    <name evidence="1" type="ORF">PAPYR_9249</name>
</gene>
<protein>
    <submittedName>
        <fullName evidence="1">Uncharacterized protein</fullName>
    </submittedName>
</protein>
<dbReference type="SUPFAM" id="SSF52058">
    <property type="entry name" value="L domain-like"/>
    <property type="match status" value="1"/>
</dbReference>
<proteinExistence type="predicted"/>
<keyword evidence="2" id="KW-1185">Reference proteome</keyword>